<dbReference type="SUPFAM" id="SSF54791">
    <property type="entry name" value="Eukaryotic type KH-domain (KH-domain type I)"/>
    <property type="match status" value="1"/>
</dbReference>
<dbReference type="PANTHER" id="PTHR11252">
    <property type="entry name" value="POLYRIBONUCLEOTIDE NUCLEOTIDYLTRANSFERASE"/>
    <property type="match status" value="1"/>
</dbReference>
<dbReference type="InterPro" id="IPR036345">
    <property type="entry name" value="ExoRNase_PH_dom2_sf"/>
</dbReference>
<evidence type="ECO:0000313" key="10">
    <source>
        <dbReference type="EMBL" id="HIT97263.1"/>
    </source>
</evidence>
<keyword evidence="2 7" id="KW-0963">Cytoplasm</keyword>
<dbReference type="Gene3D" id="3.30.230.70">
    <property type="entry name" value="GHMP Kinase, N-terminal domain"/>
    <property type="match status" value="2"/>
</dbReference>
<evidence type="ECO:0000256" key="8">
    <source>
        <dbReference type="SAM" id="MobiDB-lite"/>
    </source>
</evidence>
<dbReference type="NCBIfam" id="NF008805">
    <property type="entry name" value="PRK11824.1"/>
    <property type="match status" value="1"/>
</dbReference>
<comment type="function">
    <text evidence="7">Involved in mRNA degradation. Catalyzes the phosphorolysis of single-stranded polyribonucleotides processively in the 3'- to 5'-direction.</text>
</comment>
<dbReference type="PROSITE" id="PS50084">
    <property type="entry name" value="KH_TYPE_1"/>
    <property type="match status" value="1"/>
</dbReference>
<sequence>MQVPQPLSQTVTLKDGRTITIETGVWAKQAAGAAVVRMGGTVVLATVTTADEGKEGADFLPLTVEYKESFTAAGRFPGGFMKREMRPNDEEILVARLVDRILRPMFPSDYHAETQVIVQLLSYDGQTQPDSLAGLAASTAIAVSDIPFEAPISEVRVARIDGQFVINPTLDQMADADIELMVGATADSIAMVEGEMKFVCEAEMIDALKAAHEAIKDQVEAQKALAAQVPKAAQKRVYCHETNDEELREKVRKDTYDKVYAVAKMGLGKQERSEKFSEVIDEFIAENFPEEGMDKDERAQKVALAKLYYHDVERDAVRRLILDEGIRLDGRKTTEIRPIWCAVNVLPMPHGSSIFTRGETQALGTVALGTSLDSNEVDGVSFRYKQNFYLHYNFPPYSTGETKPMRGVSRREIGHGNLAYRALKQVIPADCPYTVRVVSNVLESNGSSSMATVCAGTLALMDAGIQISKPVSGIAMGLITDEQTGQYAVLSDILGDEDHLGDMDFKVTGTEDGITACQMDIKVKGLSYEVLTKALAQAREGRMHILGKIKEAIAEPRPTVKEHAPKIIAMEVPKDAIGGIIGTGGKVIQRIQAETGTTVTIEEEGNVGKVQILGTSPKGMEDAVNMIKLIAYDPQIGDEFDVTVTEVRDFGAIVELGPNRDAMLHISELDWKRVDNAEDYVHVGDRIHVRLIEIDKEKGRLKVSLRALKEKPADWADRPARPRDDRRGAPRGGDDRRRNAPRGADDRRRNAPRGGDRRRSEGRGEASSEE</sequence>
<evidence type="ECO:0000256" key="5">
    <source>
        <dbReference type="ARBA" id="ARBA00022842"/>
    </source>
</evidence>
<dbReference type="PIRSF" id="PIRSF005499">
    <property type="entry name" value="PNPase"/>
    <property type="match status" value="1"/>
</dbReference>
<comment type="catalytic activity">
    <reaction evidence="7">
        <text>RNA(n+1) + phosphate = RNA(n) + a ribonucleoside 5'-diphosphate</text>
        <dbReference type="Rhea" id="RHEA:22096"/>
        <dbReference type="Rhea" id="RHEA-COMP:14527"/>
        <dbReference type="Rhea" id="RHEA-COMP:17342"/>
        <dbReference type="ChEBI" id="CHEBI:43474"/>
        <dbReference type="ChEBI" id="CHEBI:57930"/>
        <dbReference type="ChEBI" id="CHEBI:140395"/>
        <dbReference type="EC" id="2.7.7.8"/>
    </reaction>
</comment>
<dbReference type="GO" id="GO:0000287">
    <property type="term" value="F:magnesium ion binding"/>
    <property type="evidence" value="ECO:0007669"/>
    <property type="project" value="UniProtKB-UniRule"/>
</dbReference>
<evidence type="ECO:0000256" key="1">
    <source>
        <dbReference type="ARBA" id="ARBA00007404"/>
    </source>
</evidence>
<reference evidence="10" key="1">
    <citation type="submission" date="2020-10" db="EMBL/GenBank/DDBJ databases">
        <authorList>
            <person name="Gilroy R."/>
        </authorList>
    </citation>
    <scope>NUCLEOTIDE SEQUENCE</scope>
    <source>
        <strain evidence="10">1383</strain>
    </source>
</reference>
<dbReference type="Pfam" id="PF03725">
    <property type="entry name" value="RNase_PH_C"/>
    <property type="match status" value="1"/>
</dbReference>
<dbReference type="SMART" id="SM00322">
    <property type="entry name" value="KH"/>
    <property type="match status" value="1"/>
</dbReference>
<dbReference type="AlphaFoldDB" id="A0A9D1KST1"/>
<dbReference type="Gene3D" id="3.30.1370.10">
    <property type="entry name" value="K Homology domain, type 1"/>
    <property type="match status" value="1"/>
</dbReference>
<dbReference type="InterPro" id="IPR015848">
    <property type="entry name" value="PNPase_PH_RNA-bd_bac/org-type"/>
</dbReference>
<dbReference type="InterPro" id="IPR012340">
    <property type="entry name" value="NA-bd_OB-fold"/>
</dbReference>
<keyword evidence="6 7" id="KW-0694">RNA-binding</keyword>
<dbReference type="GO" id="GO:0004654">
    <property type="term" value="F:polyribonucleotide nucleotidyltransferase activity"/>
    <property type="evidence" value="ECO:0007669"/>
    <property type="project" value="UniProtKB-UniRule"/>
</dbReference>
<dbReference type="Pfam" id="PF00575">
    <property type="entry name" value="S1"/>
    <property type="match status" value="1"/>
</dbReference>
<dbReference type="PANTHER" id="PTHR11252:SF0">
    <property type="entry name" value="POLYRIBONUCLEOTIDE NUCLEOTIDYLTRANSFERASE 1, MITOCHONDRIAL"/>
    <property type="match status" value="1"/>
</dbReference>
<dbReference type="Proteomes" id="UP000824161">
    <property type="component" value="Unassembled WGS sequence"/>
</dbReference>
<dbReference type="Pfam" id="PF03726">
    <property type="entry name" value="PNPase"/>
    <property type="match status" value="1"/>
</dbReference>
<dbReference type="GO" id="GO:0003723">
    <property type="term" value="F:RNA binding"/>
    <property type="evidence" value="ECO:0007669"/>
    <property type="project" value="UniProtKB-UniRule"/>
</dbReference>
<feature type="binding site" evidence="7">
    <location>
        <position position="504"/>
    </location>
    <ligand>
        <name>Mg(2+)</name>
        <dbReference type="ChEBI" id="CHEBI:18420"/>
    </ligand>
</feature>
<dbReference type="InterPro" id="IPR012162">
    <property type="entry name" value="PNPase"/>
</dbReference>
<dbReference type="SUPFAM" id="SSF50249">
    <property type="entry name" value="Nucleic acid-binding proteins"/>
    <property type="match status" value="1"/>
</dbReference>
<feature type="region of interest" description="Disordered" evidence="8">
    <location>
        <begin position="714"/>
        <end position="770"/>
    </location>
</feature>
<name>A0A9D1KST1_9FLAO</name>
<dbReference type="InterPro" id="IPR003029">
    <property type="entry name" value="S1_domain"/>
</dbReference>
<dbReference type="SUPFAM" id="SSF54211">
    <property type="entry name" value="Ribosomal protein S5 domain 2-like"/>
    <property type="match status" value="2"/>
</dbReference>
<dbReference type="CDD" id="cd11364">
    <property type="entry name" value="RNase_PH_PNPase_2"/>
    <property type="match status" value="1"/>
</dbReference>
<organism evidence="10 11">
    <name type="scientific">Candidatus Merdimorpha stercoravium</name>
    <dbReference type="NCBI Taxonomy" id="2840863"/>
    <lineage>
        <taxon>Bacteria</taxon>
        <taxon>Pseudomonadati</taxon>
        <taxon>Bacteroidota</taxon>
        <taxon>Flavobacteriia</taxon>
        <taxon>Flavobacteriales</taxon>
        <taxon>Candidatus Merdimorpha</taxon>
    </lineage>
</organism>
<dbReference type="GO" id="GO:0006402">
    <property type="term" value="P:mRNA catabolic process"/>
    <property type="evidence" value="ECO:0007669"/>
    <property type="project" value="UniProtKB-UniRule"/>
</dbReference>
<dbReference type="CDD" id="cd11363">
    <property type="entry name" value="RNase_PH_PNPase_1"/>
    <property type="match status" value="1"/>
</dbReference>
<dbReference type="SMART" id="SM00316">
    <property type="entry name" value="S1"/>
    <property type="match status" value="1"/>
</dbReference>
<dbReference type="GO" id="GO:0000175">
    <property type="term" value="F:3'-5'-RNA exonuclease activity"/>
    <property type="evidence" value="ECO:0007669"/>
    <property type="project" value="TreeGrafter"/>
</dbReference>
<dbReference type="InterPro" id="IPR004087">
    <property type="entry name" value="KH_dom"/>
</dbReference>
<dbReference type="GO" id="GO:0006396">
    <property type="term" value="P:RNA processing"/>
    <property type="evidence" value="ECO:0007669"/>
    <property type="project" value="InterPro"/>
</dbReference>
<keyword evidence="4 7" id="KW-0548">Nucleotidyltransferase</keyword>
<dbReference type="SUPFAM" id="SSF46915">
    <property type="entry name" value="Polynucleotide phosphorylase/guanosine pentaphosphate synthase (PNPase/GPSI), domain 3"/>
    <property type="match status" value="1"/>
</dbReference>
<dbReference type="Pfam" id="PF01138">
    <property type="entry name" value="RNase_PH"/>
    <property type="match status" value="2"/>
</dbReference>
<accession>A0A9D1KST1</accession>
<dbReference type="EMBL" id="DVLY01000005">
    <property type="protein sequence ID" value="HIT97263.1"/>
    <property type="molecule type" value="Genomic_DNA"/>
</dbReference>
<feature type="binding site" evidence="7">
    <location>
        <position position="498"/>
    </location>
    <ligand>
        <name>Mg(2+)</name>
        <dbReference type="ChEBI" id="CHEBI:18420"/>
    </ligand>
</feature>
<comment type="similarity">
    <text evidence="1 7">Belongs to the polyribonucleotide nucleotidyltransferase family.</text>
</comment>
<dbReference type="GO" id="GO:0005829">
    <property type="term" value="C:cytosol"/>
    <property type="evidence" value="ECO:0007669"/>
    <property type="project" value="TreeGrafter"/>
</dbReference>
<feature type="domain" description="S1 motif" evidence="9">
    <location>
        <begin position="637"/>
        <end position="706"/>
    </location>
</feature>
<protein>
    <recommendedName>
        <fullName evidence="7">Polyribonucleotide nucleotidyltransferase</fullName>
        <ecNumber evidence="7">2.7.7.8</ecNumber>
    </recommendedName>
    <alternativeName>
        <fullName evidence="7">Polynucleotide phosphorylase</fullName>
        <shortName evidence="7">PNPase</shortName>
    </alternativeName>
</protein>
<dbReference type="FunFam" id="3.30.230.70:FF:000001">
    <property type="entry name" value="Polyribonucleotide nucleotidyltransferase"/>
    <property type="match status" value="1"/>
</dbReference>
<dbReference type="EC" id="2.7.7.8" evidence="7"/>
<keyword evidence="3 7" id="KW-0808">Transferase</keyword>
<keyword evidence="5 7" id="KW-0460">Magnesium</keyword>
<dbReference type="HAMAP" id="MF_01595">
    <property type="entry name" value="PNPase"/>
    <property type="match status" value="1"/>
</dbReference>
<comment type="cofactor">
    <cofactor evidence="7">
        <name>Mg(2+)</name>
        <dbReference type="ChEBI" id="CHEBI:18420"/>
    </cofactor>
</comment>
<proteinExistence type="inferred from homology"/>
<keyword evidence="7" id="KW-0479">Metal-binding</keyword>
<dbReference type="CDD" id="cd02393">
    <property type="entry name" value="KH-I_PNPase"/>
    <property type="match status" value="1"/>
</dbReference>
<dbReference type="InterPro" id="IPR004088">
    <property type="entry name" value="KH_dom_type_1"/>
</dbReference>
<evidence type="ECO:0000259" key="9">
    <source>
        <dbReference type="PROSITE" id="PS50126"/>
    </source>
</evidence>
<dbReference type="InterPro" id="IPR027408">
    <property type="entry name" value="PNPase/RNase_PH_dom_sf"/>
</dbReference>
<dbReference type="InterPro" id="IPR036456">
    <property type="entry name" value="PNPase_PH_RNA-bd_sf"/>
</dbReference>
<dbReference type="FunFam" id="3.30.1370.10:FF:000001">
    <property type="entry name" value="Polyribonucleotide nucleotidyltransferase"/>
    <property type="match status" value="1"/>
</dbReference>
<evidence type="ECO:0000256" key="6">
    <source>
        <dbReference type="ARBA" id="ARBA00022884"/>
    </source>
</evidence>
<dbReference type="NCBIfam" id="TIGR03591">
    <property type="entry name" value="polynuc_phos"/>
    <property type="match status" value="1"/>
</dbReference>
<dbReference type="Gene3D" id="2.40.50.140">
    <property type="entry name" value="Nucleic acid-binding proteins"/>
    <property type="match status" value="1"/>
</dbReference>
<dbReference type="InterPro" id="IPR001247">
    <property type="entry name" value="ExoRNase_PH_dom1"/>
</dbReference>
<comment type="subcellular location">
    <subcellularLocation>
        <location evidence="7">Cytoplasm</location>
    </subcellularLocation>
</comment>
<evidence type="ECO:0000256" key="4">
    <source>
        <dbReference type="ARBA" id="ARBA00022695"/>
    </source>
</evidence>
<evidence type="ECO:0000256" key="7">
    <source>
        <dbReference type="HAMAP-Rule" id="MF_01595"/>
    </source>
</evidence>
<comment type="caution">
    <text evidence="10">The sequence shown here is derived from an EMBL/GenBank/DDBJ whole genome shotgun (WGS) entry which is preliminary data.</text>
</comment>
<dbReference type="InterPro" id="IPR036612">
    <property type="entry name" value="KH_dom_type_1_sf"/>
</dbReference>
<dbReference type="PROSITE" id="PS50126">
    <property type="entry name" value="S1"/>
    <property type="match status" value="1"/>
</dbReference>
<gene>
    <name evidence="7" type="primary">pnp</name>
    <name evidence="10" type="ORF">IAC44_00320</name>
</gene>
<dbReference type="InterPro" id="IPR015847">
    <property type="entry name" value="ExoRNase_PH_dom2"/>
</dbReference>
<reference evidence="10" key="2">
    <citation type="journal article" date="2021" name="PeerJ">
        <title>Extensive microbial diversity within the chicken gut microbiome revealed by metagenomics and culture.</title>
        <authorList>
            <person name="Gilroy R."/>
            <person name="Ravi A."/>
            <person name="Getino M."/>
            <person name="Pursley I."/>
            <person name="Horton D.L."/>
            <person name="Alikhan N.F."/>
            <person name="Baker D."/>
            <person name="Gharbi K."/>
            <person name="Hall N."/>
            <person name="Watson M."/>
            <person name="Adriaenssens E.M."/>
            <person name="Foster-Nyarko E."/>
            <person name="Jarju S."/>
            <person name="Secka A."/>
            <person name="Antonio M."/>
            <person name="Oren A."/>
            <person name="Chaudhuri R.R."/>
            <person name="La Ragione R."/>
            <person name="Hildebrand F."/>
            <person name="Pallen M.J."/>
        </authorList>
    </citation>
    <scope>NUCLEOTIDE SEQUENCE</scope>
    <source>
        <strain evidence="10">1383</strain>
    </source>
</reference>
<dbReference type="InterPro" id="IPR020568">
    <property type="entry name" value="Ribosomal_Su5_D2-typ_SF"/>
</dbReference>
<evidence type="ECO:0000256" key="2">
    <source>
        <dbReference type="ARBA" id="ARBA00022490"/>
    </source>
</evidence>
<dbReference type="SUPFAM" id="SSF55666">
    <property type="entry name" value="Ribonuclease PH domain 2-like"/>
    <property type="match status" value="2"/>
</dbReference>
<dbReference type="Pfam" id="PF00013">
    <property type="entry name" value="KH_1"/>
    <property type="match status" value="1"/>
</dbReference>
<evidence type="ECO:0000256" key="3">
    <source>
        <dbReference type="ARBA" id="ARBA00022679"/>
    </source>
</evidence>
<evidence type="ECO:0000313" key="11">
    <source>
        <dbReference type="Proteomes" id="UP000824161"/>
    </source>
</evidence>